<accession>A0ABT8KWZ2</accession>
<dbReference type="RefSeq" id="WP_346755316.1">
    <property type="nucleotide sequence ID" value="NZ_JAUJEA010000016.1"/>
</dbReference>
<dbReference type="EMBL" id="JAUJEA010000016">
    <property type="protein sequence ID" value="MDN5205294.1"/>
    <property type="molecule type" value="Genomic_DNA"/>
</dbReference>
<reference evidence="2" key="1">
    <citation type="submission" date="2023-06" db="EMBL/GenBank/DDBJ databases">
        <title>Genomic of Parafulvivirga corallium.</title>
        <authorList>
            <person name="Wang G."/>
        </authorList>
    </citation>
    <scope>NUCLEOTIDE SEQUENCE</scope>
    <source>
        <strain evidence="2">BMA10</strain>
    </source>
</reference>
<dbReference type="InterPro" id="IPR054243">
    <property type="entry name" value="DUF6970"/>
</dbReference>
<dbReference type="Proteomes" id="UP001172082">
    <property type="component" value="Unassembled WGS sequence"/>
</dbReference>
<comment type="caution">
    <text evidence="2">The sequence shown here is derived from an EMBL/GenBank/DDBJ whole genome shotgun (WGS) entry which is preliminary data.</text>
</comment>
<sequence>MKKLTIFILGITFAFYGCKKEDLSKEIPSCIQESINQIAAGEVWNPPAKVYSFTYDNQTVYYFPPRCCDIPSLLYDKDCNLICAPDGGFTGRGDGKCPDFGDLAADQKLIWEDDRN</sequence>
<name>A0ABT8KWZ2_9BACT</name>
<dbReference type="Pfam" id="PF22311">
    <property type="entry name" value="DUF6970"/>
    <property type="match status" value="1"/>
</dbReference>
<feature type="domain" description="DUF6970" evidence="1">
    <location>
        <begin position="37"/>
        <end position="113"/>
    </location>
</feature>
<keyword evidence="3" id="KW-1185">Reference proteome</keyword>
<proteinExistence type="predicted"/>
<evidence type="ECO:0000313" key="3">
    <source>
        <dbReference type="Proteomes" id="UP001172082"/>
    </source>
</evidence>
<protein>
    <recommendedName>
        <fullName evidence="1">DUF6970 domain-containing protein</fullName>
    </recommendedName>
</protein>
<gene>
    <name evidence="2" type="ORF">QQ008_28175</name>
</gene>
<evidence type="ECO:0000259" key="1">
    <source>
        <dbReference type="Pfam" id="PF22311"/>
    </source>
</evidence>
<evidence type="ECO:0000313" key="2">
    <source>
        <dbReference type="EMBL" id="MDN5205294.1"/>
    </source>
</evidence>
<organism evidence="2 3">
    <name type="scientific">Splendidivirga corallicola</name>
    <dbReference type="NCBI Taxonomy" id="3051826"/>
    <lineage>
        <taxon>Bacteria</taxon>
        <taxon>Pseudomonadati</taxon>
        <taxon>Bacteroidota</taxon>
        <taxon>Cytophagia</taxon>
        <taxon>Cytophagales</taxon>
        <taxon>Splendidivirgaceae</taxon>
        <taxon>Splendidivirga</taxon>
    </lineage>
</organism>
<dbReference type="PROSITE" id="PS51257">
    <property type="entry name" value="PROKAR_LIPOPROTEIN"/>
    <property type="match status" value="1"/>
</dbReference>